<dbReference type="Proteomes" id="UP000694680">
    <property type="component" value="Chromosome 14"/>
</dbReference>
<protein>
    <recommendedName>
        <fullName evidence="2">MIT domain-containing protein</fullName>
    </recommendedName>
</protein>
<dbReference type="GeneID" id="114476225"/>
<keyword evidence="4" id="KW-1185">Reference proteome</keyword>
<dbReference type="InterPro" id="IPR036181">
    <property type="entry name" value="MIT_dom_sf"/>
</dbReference>
<dbReference type="InterPro" id="IPR045036">
    <property type="entry name" value="Spartin-like"/>
</dbReference>
<dbReference type="PANTHER" id="PTHR21068:SF43">
    <property type="entry name" value="SPARTIN"/>
    <property type="match status" value="1"/>
</dbReference>
<dbReference type="GO" id="GO:0051301">
    <property type="term" value="P:cell division"/>
    <property type="evidence" value="ECO:0007669"/>
    <property type="project" value="TreeGrafter"/>
</dbReference>
<evidence type="ECO:0000313" key="4">
    <source>
        <dbReference type="Proteomes" id="UP000694680"/>
    </source>
</evidence>
<reference evidence="3" key="2">
    <citation type="submission" date="2025-08" db="UniProtKB">
        <authorList>
            <consortium name="Ensembl"/>
        </authorList>
    </citation>
    <scope>IDENTIFICATION</scope>
</reference>
<feature type="compositionally biased region" description="Pro residues" evidence="1">
    <location>
        <begin position="164"/>
        <end position="174"/>
    </location>
</feature>
<dbReference type="SMART" id="SM00745">
    <property type="entry name" value="MIT"/>
    <property type="match status" value="1"/>
</dbReference>
<feature type="region of interest" description="Disordered" evidence="1">
    <location>
        <begin position="121"/>
        <end position="191"/>
    </location>
</feature>
<organism evidence="3 4">
    <name type="scientific">Gouania willdenowi</name>
    <name type="common">Blunt-snouted clingfish</name>
    <name type="synonym">Lepadogaster willdenowi</name>
    <dbReference type="NCBI Taxonomy" id="441366"/>
    <lineage>
        <taxon>Eukaryota</taxon>
        <taxon>Metazoa</taxon>
        <taxon>Chordata</taxon>
        <taxon>Craniata</taxon>
        <taxon>Vertebrata</taxon>
        <taxon>Euteleostomi</taxon>
        <taxon>Actinopterygii</taxon>
        <taxon>Neopterygii</taxon>
        <taxon>Teleostei</taxon>
        <taxon>Neoteleostei</taxon>
        <taxon>Acanthomorphata</taxon>
        <taxon>Ovalentaria</taxon>
        <taxon>Blenniimorphae</taxon>
        <taxon>Blenniiformes</taxon>
        <taxon>Gobiesocoidei</taxon>
        <taxon>Gobiesocidae</taxon>
        <taxon>Gobiesocinae</taxon>
        <taxon>Gouania</taxon>
    </lineage>
</organism>
<dbReference type="GO" id="GO:0030514">
    <property type="term" value="P:negative regulation of BMP signaling pathway"/>
    <property type="evidence" value="ECO:0007669"/>
    <property type="project" value="TreeGrafter"/>
</dbReference>
<gene>
    <name evidence="3" type="primary">sparta</name>
</gene>
<evidence type="ECO:0000259" key="2">
    <source>
        <dbReference type="SMART" id="SM00745"/>
    </source>
</evidence>
<dbReference type="PANTHER" id="PTHR21068">
    <property type="entry name" value="SPARTIN"/>
    <property type="match status" value="1"/>
</dbReference>
<feature type="region of interest" description="Disordered" evidence="1">
    <location>
        <begin position="565"/>
        <end position="602"/>
    </location>
</feature>
<reference evidence="3" key="3">
    <citation type="submission" date="2025-09" db="UniProtKB">
        <authorList>
            <consortium name="Ensembl"/>
        </authorList>
    </citation>
    <scope>IDENTIFICATION</scope>
</reference>
<dbReference type="Ensembl" id="ENSGWIT00000036520.1">
    <property type="protein sequence ID" value="ENSGWIP00000033540.1"/>
    <property type="gene ID" value="ENSGWIG00000017282.1"/>
</dbReference>
<dbReference type="InterPro" id="IPR009686">
    <property type="entry name" value="Senescence/spartin_C"/>
</dbReference>
<feature type="domain" description="MIT" evidence="2">
    <location>
        <begin position="10"/>
        <end position="88"/>
    </location>
</feature>
<proteinExistence type="predicted"/>
<name>A0A8C5N6Y7_GOUWI</name>
<dbReference type="GO" id="GO:0005886">
    <property type="term" value="C:plasma membrane"/>
    <property type="evidence" value="ECO:0007669"/>
    <property type="project" value="TreeGrafter"/>
</dbReference>
<dbReference type="AlphaFoldDB" id="A0A8C5N6Y7"/>
<accession>A0A8C5N6Y7</accession>
<dbReference type="OrthoDB" id="20821at2759"/>
<dbReference type="Gene3D" id="1.20.58.80">
    <property type="entry name" value="Phosphotransferase system, lactose/cellobiose-type IIA subunit"/>
    <property type="match status" value="1"/>
</dbReference>
<reference evidence="3" key="1">
    <citation type="submission" date="2020-06" db="EMBL/GenBank/DDBJ databases">
        <authorList>
            <consortium name="Wellcome Sanger Institute Data Sharing"/>
        </authorList>
    </citation>
    <scope>NUCLEOTIDE SEQUENCE [LARGE SCALE GENOMIC DNA]</scope>
</reference>
<feature type="compositionally biased region" description="Pro residues" evidence="1">
    <location>
        <begin position="128"/>
        <end position="139"/>
    </location>
</feature>
<evidence type="ECO:0000256" key="1">
    <source>
        <dbReference type="SAM" id="MobiDB-lite"/>
    </source>
</evidence>
<dbReference type="CTD" id="100005765"/>
<dbReference type="SUPFAM" id="SSF116846">
    <property type="entry name" value="MIT domain"/>
    <property type="match status" value="1"/>
</dbReference>
<evidence type="ECO:0000313" key="3">
    <source>
        <dbReference type="Ensembl" id="ENSGWIP00000033540.1"/>
    </source>
</evidence>
<sequence>MVEPAELLVIKDQYEQAFRTLSRGLAAEESQKKDEALDYYKQGRMHLTQGLEVPTTGEKKQGPHWDKARGLQQRMRNTLKTVDAHLFELDTLQVPNGQHQGSLLENLPPDLTKTHHLYPTIPEVTPVHKPPPASPPPPLTTTAAHKHSVPAGPPGNTTTTNPMDQPPAYTPQPPGGHHSLDRSPAGGRLRCGVNTEGDGNQLISISSGVQLFFVAANGQVSSLCRPGFLRIVIFDSQKNEKTAERPTVFLHVCDWLFPLTVDTPVLLANSGIFMFPDTLSEVPGSYAGIVLSSALPPAERDMFQELLSQLADLRIQDPDDANSDVVNLTSKIPLGSKQTASSSPTGENVILLPGWSEKMSQGILSGAAWLSESLAKGAEATGRVVQKSAFKIRDHITPEETPSEVSPHTTRGLQVARTASDGALRVSKFLVNGVSTVAERVANKVAPHVKKHAAKLIPESLKKREEGKPSHLDGTKFVAASSIQGFSTVWSSLEAGAKLVCKNVAAETVSTVTYKYGDDAGQATDSALHSVANVGVTAYNIDNLGFKAIMKTAGKKGAKAMFKSSDGKAEITKTTEQQKQESEAVKEDLEKQEPLAKMTRKD</sequence>
<dbReference type="InterPro" id="IPR007330">
    <property type="entry name" value="MIT_dom"/>
</dbReference>
<dbReference type="RefSeq" id="XP_028323399.1">
    <property type="nucleotide sequence ID" value="XM_028467598.1"/>
</dbReference>
<dbReference type="Pfam" id="PF06911">
    <property type="entry name" value="Senescence"/>
    <property type="match status" value="1"/>
</dbReference>